<dbReference type="SMR" id="A0A251RL05"/>
<keyword evidence="6 9" id="KW-0067">ATP-binding</keyword>
<evidence type="ECO:0000259" key="11">
    <source>
        <dbReference type="PROSITE" id="PS50011"/>
    </source>
</evidence>
<evidence type="ECO:0000256" key="8">
    <source>
        <dbReference type="ARBA" id="ARBA00048329"/>
    </source>
</evidence>
<keyword evidence="14" id="KW-1185">Reference proteome</keyword>
<dbReference type="PANTHER" id="PTHR48016:SF17">
    <property type="entry name" value="MITOGEN-ACTIVATED PROTEIN KINASE KINASE KINASE YODA"/>
    <property type="match status" value="1"/>
</dbReference>
<dbReference type="Proteomes" id="UP000215914">
    <property type="component" value="Chromosome 17"/>
</dbReference>
<reference evidence="12 14" key="1">
    <citation type="journal article" date="2017" name="Nature">
        <title>The sunflower genome provides insights into oil metabolism, flowering and Asterid evolution.</title>
        <authorList>
            <person name="Badouin H."/>
            <person name="Gouzy J."/>
            <person name="Grassa C.J."/>
            <person name="Murat F."/>
            <person name="Staton S.E."/>
            <person name="Cottret L."/>
            <person name="Lelandais-Briere C."/>
            <person name="Owens G.L."/>
            <person name="Carrere S."/>
            <person name="Mayjonade B."/>
            <person name="Legrand L."/>
            <person name="Gill N."/>
            <person name="Kane N.C."/>
            <person name="Bowers J.E."/>
            <person name="Hubner S."/>
            <person name="Bellec A."/>
            <person name="Berard A."/>
            <person name="Berges H."/>
            <person name="Blanchet N."/>
            <person name="Boniface M.C."/>
            <person name="Brunel D."/>
            <person name="Catrice O."/>
            <person name="Chaidir N."/>
            <person name="Claudel C."/>
            <person name="Donnadieu C."/>
            <person name="Faraut T."/>
            <person name="Fievet G."/>
            <person name="Helmstetter N."/>
            <person name="King M."/>
            <person name="Knapp S.J."/>
            <person name="Lai Z."/>
            <person name="Le Paslier M.C."/>
            <person name="Lippi Y."/>
            <person name="Lorenzon L."/>
            <person name="Mandel J.R."/>
            <person name="Marage G."/>
            <person name="Marchand G."/>
            <person name="Marquand E."/>
            <person name="Bret-Mestries E."/>
            <person name="Morien E."/>
            <person name="Nambeesan S."/>
            <person name="Nguyen T."/>
            <person name="Pegot-Espagnet P."/>
            <person name="Pouilly N."/>
            <person name="Raftis F."/>
            <person name="Sallet E."/>
            <person name="Schiex T."/>
            <person name="Thomas J."/>
            <person name="Vandecasteele C."/>
            <person name="Vares D."/>
            <person name="Vear F."/>
            <person name="Vautrin S."/>
            <person name="Crespi M."/>
            <person name="Mangin B."/>
            <person name="Burke J.M."/>
            <person name="Salse J."/>
            <person name="Munos S."/>
            <person name="Vincourt P."/>
            <person name="Rieseberg L.H."/>
            <person name="Langlade N.B."/>
        </authorList>
    </citation>
    <scope>NUCLEOTIDE SEQUENCE [LARGE SCALE GENOMIC DNA]</scope>
    <source>
        <strain evidence="14">cv. SF193</strain>
        <tissue evidence="12">Leaves</tissue>
    </source>
</reference>
<keyword evidence="4 9" id="KW-0547">Nucleotide-binding</keyword>
<keyword evidence="3 12" id="KW-0808">Transferase</keyword>
<dbReference type="InParanoid" id="A0A251RL05"/>
<dbReference type="SMART" id="SM00220">
    <property type="entry name" value="S_TKc"/>
    <property type="match status" value="1"/>
</dbReference>
<evidence type="ECO:0000256" key="5">
    <source>
        <dbReference type="ARBA" id="ARBA00022777"/>
    </source>
</evidence>
<dbReference type="STRING" id="4232.A0A251RL05"/>
<accession>A0A251RL05</accession>
<dbReference type="GO" id="GO:0005737">
    <property type="term" value="C:cytoplasm"/>
    <property type="evidence" value="ECO:0000318"/>
    <property type="project" value="GO_Central"/>
</dbReference>
<name>A0A251RL05_HELAN</name>
<dbReference type="SUPFAM" id="SSF56112">
    <property type="entry name" value="Protein kinase-like (PK-like)"/>
    <property type="match status" value="1"/>
</dbReference>
<dbReference type="Gramene" id="mRNA:HanXRQr2_Chr17g0779131">
    <property type="protein sequence ID" value="mRNA:HanXRQr2_Chr17g0779131"/>
    <property type="gene ID" value="HanXRQr2_Chr17g0779131"/>
</dbReference>
<dbReference type="EC" id="2.7.11.25" evidence="2"/>
<evidence type="ECO:0000256" key="6">
    <source>
        <dbReference type="ARBA" id="ARBA00022840"/>
    </source>
</evidence>
<comment type="catalytic activity">
    <reaction evidence="8">
        <text>L-seryl-[protein] + ATP = O-phospho-L-seryl-[protein] + ADP + H(+)</text>
        <dbReference type="Rhea" id="RHEA:17989"/>
        <dbReference type="Rhea" id="RHEA-COMP:9863"/>
        <dbReference type="Rhea" id="RHEA-COMP:11604"/>
        <dbReference type="ChEBI" id="CHEBI:15378"/>
        <dbReference type="ChEBI" id="CHEBI:29999"/>
        <dbReference type="ChEBI" id="CHEBI:30616"/>
        <dbReference type="ChEBI" id="CHEBI:83421"/>
        <dbReference type="ChEBI" id="CHEBI:456216"/>
        <dbReference type="EC" id="2.7.11.25"/>
    </reaction>
</comment>
<evidence type="ECO:0000256" key="10">
    <source>
        <dbReference type="SAM" id="MobiDB-lite"/>
    </source>
</evidence>
<dbReference type="Gene3D" id="1.10.510.10">
    <property type="entry name" value="Transferase(Phosphotransferase) domain 1"/>
    <property type="match status" value="1"/>
</dbReference>
<dbReference type="InterPro" id="IPR017441">
    <property type="entry name" value="Protein_kinase_ATP_BS"/>
</dbReference>
<dbReference type="InterPro" id="IPR050538">
    <property type="entry name" value="MAP_kinase_kinase_kinase"/>
</dbReference>
<feature type="compositionally biased region" description="Polar residues" evidence="10">
    <location>
        <begin position="298"/>
        <end position="312"/>
    </location>
</feature>
<keyword evidence="5 13" id="KW-0418">Kinase</keyword>
<feature type="region of interest" description="Disordered" evidence="10">
    <location>
        <begin position="132"/>
        <end position="171"/>
    </location>
</feature>
<comment type="similarity">
    <text evidence="1">Belongs to the protein kinase superfamily. STE Ser/Thr protein kinase family. MAP kinase kinase kinase subfamily.</text>
</comment>
<evidence type="ECO:0000256" key="1">
    <source>
        <dbReference type="ARBA" id="ARBA00006529"/>
    </source>
</evidence>
<evidence type="ECO:0000313" key="14">
    <source>
        <dbReference type="Proteomes" id="UP000215914"/>
    </source>
</evidence>
<feature type="compositionally biased region" description="Basic residues" evidence="10">
    <location>
        <begin position="783"/>
        <end position="794"/>
    </location>
</feature>
<dbReference type="GO" id="GO:0004709">
    <property type="term" value="F:MAP kinase kinase kinase activity"/>
    <property type="evidence" value="ECO:0000318"/>
    <property type="project" value="GO_Central"/>
</dbReference>
<dbReference type="EMBL" id="MNCJ02000332">
    <property type="protein sequence ID" value="KAF5753347.1"/>
    <property type="molecule type" value="Genomic_DNA"/>
</dbReference>
<dbReference type="AlphaFoldDB" id="A0A251RL05"/>
<comment type="catalytic activity">
    <reaction evidence="7">
        <text>L-threonyl-[protein] + ATP = O-phospho-L-threonyl-[protein] + ADP + H(+)</text>
        <dbReference type="Rhea" id="RHEA:46608"/>
        <dbReference type="Rhea" id="RHEA-COMP:11060"/>
        <dbReference type="Rhea" id="RHEA-COMP:11605"/>
        <dbReference type="ChEBI" id="CHEBI:15378"/>
        <dbReference type="ChEBI" id="CHEBI:30013"/>
        <dbReference type="ChEBI" id="CHEBI:30616"/>
        <dbReference type="ChEBI" id="CHEBI:61977"/>
        <dbReference type="ChEBI" id="CHEBI:456216"/>
        <dbReference type="EC" id="2.7.11.25"/>
    </reaction>
</comment>
<gene>
    <name evidence="13" type="ORF">HannXRQ_Chr17g0533581</name>
    <name evidence="12" type="ORF">HanXRQr2_Chr17g0779131</name>
</gene>
<dbReference type="PROSITE" id="PS50011">
    <property type="entry name" value="PROTEIN_KINASE_DOM"/>
    <property type="match status" value="1"/>
</dbReference>
<feature type="region of interest" description="Disordered" evidence="10">
    <location>
        <begin position="290"/>
        <end position="312"/>
    </location>
</feature>
<evidence type="ECO:0000313" key="12">
    <source>
        <dbReference type="EMBL" id="KAF5753347.1"/>
    </source>
</evidence>
<dbReference type="GO" id="GO:0005524">
    <property type="term" value="F:ATP binding"/>
    <property type="evidence" value="ECO:0007669"/>
    <property type="project" value="UniProtKB-UniRule"/>
</dbReference>
<proteinExistence type="inferred from homology"/>
<dbReference type="InterPro" id="IPR000719">
    <property type="entry name" value="Prot_kinase_dom"/>
</dbReference>
<evidence type="ECO:0000256" key="4">
    <source>
        <dbReference type="ARBA" id="ARBA00022741"/>
    </source>
</evidence>
<feature type="compositionally biased region" description="Basic and acidic residues" evidence="10">
    <location>
        <begin position="82"/>
        <end position="97"/>
    </location>
</feature>
<evidence type="ECO:0000256" key="9">
    <source>
        <dbReference type="PROSITE-ProRule" id="PRU10141"/>
    </source>
</evidence>
<feature type="region of interest" description="Disordered" evidence="10">
    <location>
        <begin position="1"/>
        <end position="117"/>
    </location>
</feature>
<feature type="compositionally biased region" description="Polar residues" evidence="10">
    <location>
        <begin position="50"/>
        <end position="62"/>
    </location>
</feature>
<organism evidence="13 14">
    <name type="scientific">Helianthus annuus</name>
    <name type="common">Common sunflower</name>
    <dbReference type="NCBI Taxonomy" id="4232"/>
    <lineage>
        <taxon>Eukaryota</taxon>
        <taxon>Viridiplantae</taxon>
        <taxon>Streptophyta</taxon>
        <taxon>Embryophyta</taxon>
        <taxon>Tracheophyta</taxon>
        <taxon>Spermatophyta</taxon>
        <taxon>Magnoliopsida</taxon>
        <taxon>eudicotyledons</taxon>
        <taxon>Gunneridae</taxon>
        <taxon>Pentapetalae</taxon>
        <taxon>asterids</taxon>
        <taxon>campanulids</taxon>
        <taxon>Asterales</taxon>
        <taxon>Asteraceae</taxon>
        <taxon>Asteroideae</taxon>
        <taxon>Heliantheae alliance</taxon>
        <taxon>Heliantheae</taxon>
        <taxon>Helianthus</taxon>
    </lineage>
</organism>
<dbReference type="PANTHER" id="PTHR48016">
    <property type="entry name" value="MAP KINASE KINASE KINASE SSK2-RELATED-RELATED"/>
    <property type="match status" value="1"/>
</dbReference>
<feature type="compositionally biased region" description="Polar residues" evidence="10">
    <location>
        <begin position="153"/>
        <end position="169"/>
    </location>
</feature>
<feature type="domain" description="Protein kinase" evidence="11">
    <location>
        <begin position="387"/>
        <end position="644"/>
    </location>
</feature>
<feature type="region of interest" description="Disordered" evidence="10">
    <location>
        <begin position="767"/>
        <end position="794"/>
    </location>
</feature>
<dbReference type="FunFam" id="1.10.510.10:FF:001239">
    <property type="entry name" value="Predicted protein"/>
    <property type="match status" value="1"/>
</dbReference>
<reference evidence="12" key="3">
    <citation type="submission" date="2020-06" db="EMBL/GenBank/DDBJ databases">
        <title>Helianthus annuus Genome sequencing and assembly Release 2.</title>
        <authorList>
            <person name="Gouzy J."/>
            <person name="Langlade N."/>
            <person name="Munos S."/>
        </authorList>
    </citation>
    <scope>NUCLEOTIDE SEQUENCE</scope>
    <source>
        <tissue evidence="12">Leaves</tissue>
    </source>
</reference>
<evidence type="ECO:0000256" key="3">
    <source>
        <dbReference type="ARBA" id="ARBA00022679"/>
    </source>
</evidence>
<protein>
    <recommendedName>
        <fullName evidence="2">mitogen-activated protein kinase kinase kinase</fullName>
        <ecNumber evidence="2">2.7.11.25</ecNumber>
    </recommendedName>
</protein>
<sequence length="794" mass="86902">MSPWWSKSSSKEAKKKSKGGGIIGFIRRKLKSPSESKQTSLHLRDEVRASTPSNPVAQSQNFAERWPDAHPLPLPENSPDMGRVEEGNRESRNRRSSEGLSPLFHFPLPRYNQAQNGHDQTDVEGYLATDSVFTDSDSDSDSFDPANFRFLSPQASNYETGDKTSTNGPSRHLTYATQKKREKLKAVKACVSSQTVQKSPKWHPLSPHMANLQVPQHDSSMSSPSKSPMRVFEPEPALTGFWARRPYADTGFPGPGPCSSPESGPSSSYNLVGGEMAAQLFWQRNRYTPEHTPIPSPRMTSPGPSSRIQSGPVSPLHPWAGGSNMDSSANWPGDAVNAKQQTHRLPLPPLAMSNTGPSTPWYTIRTTPVISKSPGRADILASHGSGWKKGRLLGRGTFGHVYLGFNSERGEMCAMKEVTLFSDDSRSKESAQQLRQEIALLSRLRHPNIVQYYGSETMDDKICVYLEYVAGGSIFKLLQEYGKFGEVAIKSFTRQILSGLVYLHSTNTVHRDIKGANILVDPKGRVKLADFGVAKHISGPSCSLSFKGSAHWMAPEIINNDSSGCNLVGDIWSLGCTIVEMATTKPPWSEYEGVAALFKVGNTEVTPEIPDHLSGDAKDFIFQCFQWAPARRPSAAQLLDHPFVKDIASSETLMPDPGPNTNAMRSLGIGHASEGVPVPHSRSQNMNRRLTTSPTSSPRVILPTPLTGAAAGGAVPFYHQAEKPYSPDFMGLTSTSRSPTRSFAPASNALHVLNPERDMFRAMPQGSPFQEIIPPDNDFVGNQKKRRAGKSVLT</sequence>
<evidence type="ECO:0000256" key="7">
    <source>
        <dbReference type="ARBA" id="ARBA00047559"/>
    </source>
</evidence>
<feature type="binding site" evidence="9">
    <location>
        <position position="416"/>
    </location>
    <ligand>
        <name>ATP</name>
        <dbReference type="ChEBI" id="CHEBI:30616"/>
    </ligand>
</feature>
<dbReference type="InterPro" id="IPR011009">
    <property type="entry name" value="Kinase-like_dom_sf"/>
</dbReference>
<evidence type="ECO:0000256" key="2">
    <source>
        <dbReference type="ARBA" id="ARBA00012406"/>
    </source>
</evidence>
<dbReference type="EMBL" id="CM007906">
    <property type="protein sequence ID" value="OTF84850.1"/>
    <property type="molecule type" value="Genomic_DNA"/>
</dbReference>
<dbReference type="GO" id="GO:0000165">
    <property type="term" value="P:MAPK cascade"/>
    <property type="evidence" value="ECO:0000318"/>
    <property type="project" value="GO_Central"/>
</dbReference>
<dbReference type="Pfam" id="PF00069">
    <property type="entry name" value="Pkinase"/>
    <property type="match status" value="1"/>
</dbReference>
<feature type="compositionally biased region" description="Polar residues" evidence="10">
    <location>
        <begin position="681"/>
        <end position="698"/>
    </location>
</feature>
<dbReference type="OrthoDB" id="266718at2759"/>
<reference evidence="13" key="2">
    <citation type="submission" date="2017-02" db="EMBL/GenBank/DDBJ databases">
        <title>Sunflower complete genome.</title>
        <authorList>
            <person name="Langlade N."/>
            <person name="Munos S."/>
        </authorList>
    </citation>
    <scope>NUCLEOTIDE SEQUENCE [LARGE SCALE GENOMIC DNA]</scope>
    <source>
        <tissue evidence="13">Leaves</tissue>
    </source>
</reference>
<dbReference type="PROSITE" id="PS00107">
    <property type="entry name" value="PROTEIN_KINASE_ATP"/>
    <property type="match status" value="1"/>
</dbReference>
<feature type="region of interest" description="Disordered" evidence="10">
    <location>
        <begin position="672"/>
        <end position="701"/>
    </location>
</feature>
<evidence type="ECO:0000313" key="13">
    <source>
        <dbReference type="EMBL" id="OTF84850.1"/>
    </source>
</evidence>